<dbReference type="Proteomes" id="UP000515123">
    <property type="component" value="Unplaced"/>
</dbReference>
<gene>
    <name evidence="7" type="primary">LOC109703813</name>
</gene>
<dbReference type="SUPFAM" id="SSF52058">
    <property type="entry name" value="L domain-like"/>
    <property type="match status" value="1"/>
</dbReference>
<dbReference type="InterPro" id="IPR032675">
    <property type="entry name" value="LRR_dom_sf"/>
</dbReference>
<dbReference type="OrthoDB" id="785704at2759"/>
<dbReference type="Pfam" id="PF00931">
    <property type="entry name" value="NB-ARC"/>
    <property type="match status" value="1"/>
</dbReference>
<dbReference type="PRINTS" id="PR00364">
    <property type="entry name" value="DISEASERSIST"/>
</dbReference>
<dbReference type="InterPro" id="IPR058922">
    <property type="entry name" value="WHD_DRP"/>
</dbReference>
<dbReference type="PANTHER" id="PTHR36766:SF60">
    <property type="entry name" value="NB-ARC DOMAIN-CONTAINING PROTEIN"/>
    <property type="match status" value="1"/>
</dbReference>
<evidence type="ECO:0000259" key="5">
    <source>
        <dbReference type="Pfam" id="PF23598"/>
    </source>
</evidence>
<organism evidence="6 7">
    <name type="scientific">Ananas comosus</name>
    <name type="common">Pineapple</name>
    <name type="synonym">Ananas ananas</name>
    <dbReference type="NCBI Taxonomy" id="4615"/>
    <lineage>
        <taxon>Eukaryota</taxon>
        <taxon>Viridiplantae</taxon>
        <taxon>Streptophyta</taxon>
        <taxon>Embryophyta</taxon>
        <taxon>Tracheophyta</taxon>
        <taxon>Spermatophyta</taxon>
        <taxon>Magnoliopsida</taxon>
        <taxon>Liliopsida</taxon>
        <taxon>Poales</taxon>
        <taxon>Bromeliaceae</taxon>
        <taxon>Bromelioideae</taxon>
        <taxon>Ananas</taxon>
    </lineage>
</organism>
<evidence type="ECO:0000256" key="1">
    <source>
        <dbReference type="ARBA" id="ARBA00022737"/>
    </source>
</evidence>
<dbReference type="GO" id="GO:0002758">
    <property type="term" value="P:innate immune response-activating signaling pathway"/>
    <property type="evidence" value="ECO:0007669"/>
    <property type="project" value="UniProtKB-ARBA"/>
</dbReference>
<dbReference type="RefSeq" id="XP_020080122.1">
    <property type="nucleotide sequence ID" value="XM_020224533.1"/>
</dbReference>
<dbReference type="GO" id="GO:0042742">
    <property type="term" value="P:defense response to bacterium"/>
    <property type="evidence" value="ECO:0007669"/>
    <property type="project" value="UniProtKB-ARBA"/>
</dbReference>
<dbReference type="FunFam" id="1.10.10.10:FF:000322">
    <property type="entry name" value="Probable disease resistance protein At1g63360"/>
    <property type="match status" value="1"/>
</dbReference>
<dbReference type="SUPFAM" id="SSF52540">
    <property type="entry name" value="P-loop containing nucleoside triphosphate hydrolases"/>
    <property type="match status" value="1"/>
</dbReference>
<protein>
    <submittedName>
        <fullName evidence="7">Disease resistance protein RGA3</fullName>
    </submittedName>
</protein>
<dbReference type="GO" id="GO:0043531">
    <property type="term" value="F:ADP binding"/>
    <property type="evidence" value="ECO:0007669"/>
    <property type="project" value="InterPro"/>
</dbReference>
<dbReference type="Gene3D" id="1.10.10.10">
    <property type="entry name" value="Winged helix-like DNA-binding domain superfamily/Winged helix DNA-binding domain"/>
    <property type="match status" value="1"/>
</dbReference>
<reference evidence="6" key="1">
    <citation type="journal article" date="2015" name="Nat. Genet.">
        <title>The pineapple genome and the evolution of CAM photosynthesis.</title>
        <authorList>
            <person name="Ming R."/>
            <person name="VanBuren R."/>
            <person name="Wai C.M."/>
            <person name="Tang H."/>
            <person name="Schatz M.C."/>
            <person name="Bowers J.E."/>
            <person name="Lyons E."/>
            <person name="Wang M.L."/>
            <person name="Chen J."/>
            <person name="Biggers E."/>
            <person name="Zhang J."/>
            <person name="Huang L."/>
            <person name="Zhang L."/>
            <person name="Miao W."/>
            <person name="Zhang J."/>
            <person name="Ye Z."/>
            <person name="Miao C."/>
            <person name="Lin Z."/>
            <person name="Wang H."/>
            <person name="Zhou H."/>
            <person name="Yim W.C."/>
            <person name="Priest H.D."/>
            <person name="Zheng C."/>
            <person name="Woodhouse M."/>
            <person name="Edger P.P."/>
            <person name="Guyot R."/>
            <person name="Guo H.B."/>
            <person name="Guo H."/>
            <person name="Zheng G."/>
            <person name="Singh R."/>
            <person name="Sharma A."/>
            <person name="Min X."/>
            <person name="Zheng Y."/>
            <person name="Lee H."/>
            <person name="Gurtowski J."/>
            <person name="Sedlazeck F.J."/>
            <person name="Harkess A."/>
            <person name="McKain M.R."/>
            <person name="Liao Z."/>
            <person name="Fang J."/>
            <person name="Liu J."/>
            <person name="Zhang X."/>
            <person name="Zhang Q."/>
            <person name="Hu W."/>
            <person name="Qin Y."/>
            <person name="Wang K."/>
            <person name="Chen L.Y."/>
            <person name="Shirley N."/>
            <person name="Lin Y.R."/>
            <person name="Liu L.Y."/>
            <person name="Hernandez A.G."/>
            <person name="Wright C.L."/>
            <person name="Bulone V."/>
            <person name="Tuskan G.A."/>
            <person name="Heath K."/>
            <person name="Zee F."/>
            <person name="Moore P.H."/>
            <person name="Sunkar R."/>
            <person name="Leebens-Mack J.H."/>
            <person name="Mockler T."/>
            <person name="Bennetzen J.L."/>
            <person name="Freeling M."/>
            <person name="Sankoff D."/>
            <person name="Paterson A.H."/>
            <person name="Zhu X."/>
            <person name="Yang X."/>
            <person name="Smith J.A."/>
            <person name="Cushman J.C."/>
            <person name="Paull R.E."/>
            <person name="Yu Q."/>
        </authorList>
    </citation>
    <scope>NUCLEOTIDE SEQUENCE [LARGE SCALE GENOMIC DNA]</scope>
    <source>
        <strain evidence="6">cv. F153</strain>
    </source>
</reference>
<evidence type="ECO:0000313" key="7">
    <source>
        <dbReference type="RefSeq" id="XP_020080122.1"/>
    </source>
</evidence>
<name>A0A6P5EAM8_ANACO</name>
<keyword evidence="2" id="KW-0611">Plant defense</keyword>
<feature type="domain" description="NB-ARC" evidence="3">
    <location>
        <begin position="203"/>
        <end position="360"/>
    </location>
</feature>
<feature type="domain" description="Disease resistance R13L4/SHOC-2-like LRR" evidence="5">
    <location>
        <begin position="582"/>
        <end position="688"/>
    </location>
</feature>
<dbReference type="Pfam" id="PF23598">
    <property type="entry name" value="LRR_14"/>
    <property type="match status" value="1"/>
</dbReference>
<evidence type="ECO:0000256" key="2">
    <source>
        <dbReference type="ARBA" id="ARBA00022821"/>
    </source>
</evidence>
<sequence>MAEAVAIIAGFKWLASQSFMIDLLRKGYSYIGMDVDEKLQDLQNIVIPQIEMLIEAAENSLHKDRLHGWLRSLEEAVYEAEDVLDLHDYYLLGKKVKSGAGGIKVRLESLPPIKYLSKKFSTKLKNSLVKLEKTAAKAKEFQPFLSGGSSNVRGSETVNESGRRVTTSLLTHKVFGRDKQRDHIVKLLHETAGLEPESSFVGNYSVVAIVGLGGAGKTTLAQYVCDYEREAEGKHFDVTMWVHVSQIFDVKELTREMVESASGGECPRLDNLDTLQGKLEGFLRSKKFLLVLDDVWSKKEAAELQWEQLLAPLRVGNRGSKILMTTREKGVADSLDARDILDLKELEKNDFLYLFMYYAFGDAKIDDNGLYKKLEEIVSQNEPKLHGSPLAARMVGSRLRKRMDADFWKRILSGDLLKDTMKSLLWSYQNLEAHLQRCFSYCSLFSKGQKIRRKKLIHLWVAEGFIKTVDESERIEDIGQDYFDELLSSSFFQPTEDDDLFTIHDLLHDLAEMVSKDRFLRVEGNLTEAVVPQEIRHLSLRVDTLSDLVEKICNLKNLRTLIFLTTTDDYYFIDDLLHNIFVKLKKLRVVDIGELELRKLPESIGGLKHLRYLDLHKSSFKILPKLIYTLYHLEFLHIDRCELVAKGLANWINLHHLYFSQMNLNVARLGCLKQLGNLRNFQGYSIHINGLENVKEKGEAPVEIKGIEKL</sequence>
<dbReference type="InterPro" id="IPR002182">
    <property type="entry name" value="NB-ARC"/>
</dbReference>
<proteinExistence type="predicted"/>
<evidence type="ECO:0000259" key="3">
    <source>
        <dbReference type="Pfam" id="PF00931"/>
    </source>
</evidence>
<dbReference type="PANTHER" id="PTHR36766">
    <property type="entry name" value="PLANT BROAD-SPECTRUM MILDEW RESISTANCE PROTEIN RPW8"/>
    <property type="match status" value="1"/>
</dbReference>
<keyword evidence="1" id="KW-0677">Repeat</keyword>
<accession>A0A6P5EAM8</accession>
<reference evidence="7" key="2">
    <citation type="submission" date="2025-08" db="UniProtKB">
        <authorList>
            <consortium name="RefSeq"/>
        </authorList>
    </citation>
    <scope>IDENTIFICATION</scope>
    <source>
        <tissue evidence="7">Leaf</tissue>
    </source>
</reference>
<evidence type="ECO:0000313" key="6">
    <source>
        <dbReference type="Proteomes" id="UP000515123"/>
    </source>
</evidence>
<dbReference type="Gene3D" id="3.40.50.300">
    <property type="entry name" value="P-loop containing nucleotide triphosphate hydrolases"/>
    <property type="match status" value="1"/>
</dbReference>
<dbReference type="Pfam" id="PF23559">
    <property type="entry name" value="WHD_DRP"/>
    <property type="match status" value="1"/>
</dbReference>
<dbReference type="AlphaFoldDB" id="A0A6P5EAM8"/>
<dbReference type="GeneID" id="109703813"/>
<dbReference type="InterPro" id="IPR036388">
    <property type="entry name" value="WH-like_DNA-bd_sf"/>
</dbReference>
<keyword evidence="6" id="KW-1185">Reference proteome</keyword>
<dbReference type="GO" id="GO:0009626">
    <property type="term" value="P:plant-type hypersensitive response"/>
    <property type="evidence" value="ECO:0007669"/>
    <property type="project" value="UniProtKB-ARBA"/>
</dbReference>
<evidence type="ECO:0000259" key="4">
    <source>
        <dbReference type="Pfam" id="PF23559"/>
    </source>
</evidence>
<dbReference type="InterPro" id="IPR055414">
    <property type="entry name" value="LRR_R13L4/SHOC2-like"/>
</dbReference>
<feature type="domain" description="Disease resistance protein winged helix" evidence="4">
    <location>
        <begin position="444"/>
        <end position="511"/>
    </location>
</feature>
<dbReference type="InterPro" id="IPR027417">
    <property type="entry name" value="P-loop_NTPase"/>
</dbReference>
<dbReference type="Gene3D" id="3.80.10.10">
    <property type="entry name" value="Ribonuclease Inhibitor"/>
    <property type="match status" value="1"/>
</dbReference>
<feature type="non-terminal residue" evidence="7">
    <location>
        <position position="710"/>
    </location>
</feature>